<dbReference type="SUPFAM" id="SSF50249">
    <property type="entry name" value="Nucleic acid-binding proteins"/>
    <property type="match status" value="1"/>
</dbReference>
<protein>
    <submittedName>
        <fullName evidence="2">Cold shock domain-containing protein</fullName>
    </submittedName>
</protein>
<dbReference type="InterPro" id="IPR002059">
    <property type="entry name" value="CSP_DNA-bd"/>
</dbReference>
<comment type="caution">
    <text evidence="2">The sequence shown here is derived from an EMBL/GenBank/DDBJ whole genome shotgun (WGS) entry which is preliminary data.</text>
</comment>
<accession>A0ABU4TYB4</accession>
<feature type="domain" description="CSD" evidence="1">
    <location>
        <begin position="1"/>
        <end position="72"/>
    </location>
</feature>
<evidence type="ECO:0000259" key="1">
    <source>
        <dbReference type="PROSITE" id="PS51857"/>
    </source>
</evidence>
<keyword evidence="3" id="KW-1185">Reference proteome</keyword>
<evidence type="ECO:0000313" key="3">
    <source>
        <dbReference type="Proteomes" id="UP001271792"/>
    </source>
</evidence>
<sequence>MVARWNDGEGWGEITSDDFADPIWVHFSAIERSDRTASPGGYRSLHANNSVEFLAERADQDGYRWRATSVRRLEGHDQP</sequence>
<dbReference type="EMBL" id="JAXAVV010000015">
    <property type="protein sequence ID" value="MDX8053302.1"/>
    <property type="molecule type" value="Genomic_DNA"/>
</dbReference>
<name>A0ABU4TYB4_9PSEU</name>
<proteinExistence type="predicted"/>
<dbReference type="RefSeq" id="WP_319987127.1">
    <property type="nucleotide sequence ID" value="NZ_JAXAVV010000015.1"/>
</dbReference>
<evidence type="ECO:0000313" key="2">
    <source>
        <dbReference type="EMBL" id="MDX8053302.1"/>
    </source>
</evidence>
<dbReference type="Gene3D" id="2.40.50.140">
    <property type="entry name" value="Nucleic acid-binding proteins"/>
    <property type="match status" value="1"/>
</dbReference>
<dbReference type="Proteomes" id="UP001271792">
    <property type="component" value="Unassembled WGS sequence"/>
</dbReference>
<gene>
    <name evidence="2" type="ORF">SK571_28345</name>
</gene>
<reference evidence="2 3" key="1">
    <citation type="submission" date="2023-11" db="EMBL/GenBank/DDBJ databases">
        <title>Lentzea sokolovensis, sp. nov., Lentzea kristufkii, sp. nov., and Lentzea miocenensis, sp. nov., rare actinobacteria from Sokolov Coal Basin, Miocene lacustrine sediment, Czech Republic.</title>
        <authorList>
            <person name="Lara A."/>
            <person name="Kotroba L."/>
            <person name="Nouioui I."/>
            <person name="Neumann-Schaal M."/>
            <person name="Mast Y."/>
            <person name="Chronakova A."/>
        </authorList>
    </citation>
    <scope>NUCLEOTIDE SEQUENCE [LARGE SCALE GENOMIC DNA]</scope>
    <source>
        <strain evidence="2 3">BCCO 10_0798</strain>
    </source>
</reference>
<organism evidence="2 3">
    <name type="scientific">Lentzea kristufekii</name>
    <dbReference type="NCBI Taxonomy" id="3095430"/>
    <lineage>
        <taxon>Bacteria</taxon>
        <taxon>Bacillati</taxon>
        <taxon>Actinomycetota</taxon>
        <taxon>Actinomycetes</taxon>
        <taxon>Pseudonocardiales</taxon>
        <taxon>Pseudonocardiaceae</taxon>
        <taxon>Lentzea</taxon>
    </lineage>
</organism>
<dbReference type="PROSITE" id="PS51857">
    <property type="entry name" value="CSD_2"/>
    <property type="match status" value="1"/>
</dbReference>
<dbReference type="InterPro" id="IPR012340">
    <property type="entry name" value="NA-bd_OB-fold"/>
</dbReference>
<dbReference type="Pfam" id="PF00313">
    <property type="entry name" value="CSD"/>
    <property type="match status" value="1"/>
</dbReference>